<organism evidence="1 2">
    <name type="scientific">Flagellimonas lutaonensis</name>
    <dbReference type="NCBI Taxonomy" id="516051"/>
    <lineage>
        <taxon>Bacteria</taxon>
        <taxon>Pseudomonadati</taxon>
        <taxon>Bacteroidota</taxon>
        <taxon>Flavobacteriia</taxon>
        <taxon>Flavobacteriales</taxon>
        <taxon>Flavobacteriaceae</taxon>
        <taxon>Flagellimonas</taxon>
    </lineage>
</organism>
<name>A0A0D5YUA4_9FLAO</name>
<dbReference type="InterPro" id="IPR023393">
    <property type="entry name" value="START-like_dom_sf"/>
</dbReference>
<dbReference type="PATRIC" id="fig|516051.4.peg.2390"/>
<dbReference type="HOGENOM" id="CLU_146051_0_0_10"/>
<evidence type="ECO:0000313" key="1">
    <source>
        <dbReference type="EMBL" id="AKA35912.1"/>
    </source>
</evidence>
<dbReference type="AlphaFoldDB" id="A0A0D5YUA4"/>
<dbReference type="SUPFAM" id="SSF55961">
    <property type="entry name" value="Bet v1-like"/>
    <property type="match status" value="1"/>
</dbReference>
<dbReference type="EMBL" id="CP011071">
    <property type="protein sequence ID" value="AKA35912.1"/>
    <property type="molecule type" value="Genomic_DNA"/>
</dbReference>
<protein>
    <recommendedName>
        <fullName evidence="3">SRPBCC family protein</fullName>
    </recommendedName>
</protein>
<gene>
    <name evidence="1" type="ORF">VC82_2323</name>
</gene>
<dbReference type="OrthoDB" id="411301at2"/>
<reference evidence="1 2" key="1">
    <citation type="submission" date="2015-03" db="EMBL/GenBank/DDBJ databases">
        <title>Complete genome sequence of Muricauda lutaonensis CC-HSB-11T, isolated from a coastal hot spring.</title>
        <authorList>
            <person name="Kim K.M."/>
        </authorList>
    </citation>
    <scope>NUCLEOTIDE SEQUENCE [LARGE SCALE GENOMIC DNA]</scope>
    <source>
        <strain evidence="1 2">CC-HSB-11</strain>
    </source>
</reference>
<dbReference type="Gene3D" id="3.30.530.20">
    <property type="match status" value="1"/>
</dbReference>
<dbReference type="KEGG" id="mlt:VC82_2323"/>
<evidence type="ECO:0000313" key="2">
    <source>
        <dbReference type="Proteomes" id="UP000032726"/>
    </source>
</evidence>
<keyword evidence="2" id="KW-1185">Reference proteome</keyword>
<sequence length="151" mass="17702">MKYTTEITVDLPRDEFIKKLDNPENMKHWQRGLVSYEQLSGTPGEEGARMNLKYKMGKRELEMVETIIKRNLPEEFHVTYDAKGVHNIQKNYFKEEDGKTRWISESEFQFSSLGMKLMAFLMPGAFKKQSMKYAVDFKNFAEKGISVLDDQ</sequence>
<dbReference type="Proteomes" id="UP000032726">
    <property type="component" value="Chromosome"/>
</dbReference>
<proteinExistence type="predicted"/>
<accession>A0A0D5YUA4</accession>
<dbReference type="STRING" id="516051.VC82_2323"/>
<dbReference type="CDD" id="cd07812">
    <property type="entry name" value="SRPBCC"/>
    <property type="match status" value="1"/>
</dbReference>
<dbReference type="RefSeq" id="WP_045802507.1">
    <property type="nucleotide sequence ID" value="NZ_CP011071.1"/>
</dbReference>
<evidence type="ECO:0008006" key="3">
    <source>
        <dbReference type="Google" id="ProtNLM"/>
    </source>
</evidence>